<feature type="compositionally biased region" description="Polar residues" evidence="1">
    <location>
        <begin position="33"/>
        <end position="56"/>
    </location>
</feature>
<proteinExistence type="predicted"/>
<keyword evidence="3" id="KW-1185">Reference proteome</keyword>
<gene>
    <name evidence="2" type="ORF">OLEA9_A039389</name>
</gene>
<dbReference type="AlphaFoldDB" id="A0A8S0PJV4"/>
<comment type="caution">
    <text evidence="2">The sequence shown here is derived from an EMBL/GenBank/DDBJ whole genome shotgun (WGS) entry which is preliminary data.</text>
</comment>
<dbReference type="Gramene" id="OE9A039389T1">
    <property type="protein sequence ID" value="OE9A039389C1"/>
    <property type="gene ID" value="OE9A039389"/>
</dbReference>
<name>A0A8S0PJV4_OLEEU</name>
<dbReference type="EMBL" id="CACTIH010000049">
    <property type="protein sequence ID" value="CAA2941602.1"/>
    <property type="molecule type" value="Genomic_DNA"/>
</dbReference>
<reference evidence="2 3" key="1">
    <citation type="submission" date="2019-12" db="EMBL/GenBank/DDBJ databases">
        <authorList>
            <person name="Alioto T."/>
            <person name="Alioto T."/>
            <person name="Gomez Garrido J."/>
        </authorList>
    </citation>
    <scope>NUCLEOTIDE SEQUENCE [LARGE SCALE GENOMIC DNA]</scope>
</reference>
<accession>A0A8S0PJV4</accession>
<sequence>MGSLSHHSLAGTVVSPGMSSSPIQIPNPLIIPDSSSSLVPSTGHSPTPKTRQHHPQLSSRYQVHNYLQMIQLKLFLLLLHALRLYSLWKPSTPQLYPILELLLALKLDIPDLVNS</sequence>
<protein>
    <submittedName>
        <fullName evidence="2">Uncharacterized protein</fullName>
    </submittedName>
</protein>
<evidence type="ECO:0000313" key="2">
    <source>
        <dbReference type="EMBL" id="CAA2941602.1"/>
    </source>
</evidence>
<evidence type="ECO:0000313" key="3">
    <source>
        <dbReference type="Proteomes" id="UP000594638"/>
    </source>
</evidence>
<dbReference type="Proteomes" id="UP000594638">
    <property type="component" value="Unassembled WGS sequence"/>
</dbReference>
<organism evidence="2 3">
    <name type="scientific">Olea europaea subsp. europaea</name>
    <dbReference type="NCBI Taxonomy" id="158383"/>
    <lineage>
        <taxon>Eukaryota</taxon>
        <taxon>Viridiplantae</taxon>
        <taxon>Streptophyta</taxon>
        <taxon>Embryophyta</taxon>
        <taxon>Tracheophyta</taxon>
        <taxon>Spermatophyta</taxon>
        <taxon>Magnoliopsida</taxon>
        <taxon>eudicotyledons</taxon>
        <taxon>Gunneridae</taxon>
        <taxon>Pentapetalae</taxon>
        <taxon>asterids</taxon>
        <taxon>lamiids</taxon>
        <taxon>Lamiales</taxon>
        <taxon>Oleaceae</taxon>
        <taxon>Oleeae</taxon>
        <taxon>Olea</taxon>
    </lineage>
</organism>
<feature type="region of interest" description="Disordered" evidence="1">
    <location>
        <begin position="15"/>
        <end position="56"/>
    </location>
</feature>
<evidence type="ECO:0000256" key="1">
    <source>
        <dbReference type="SAM" id="MobiDB-lite"/>
    </source>
</evidence>